<reference evidence="9 13" key="3">
    <citation type="journal article" date="2011" name="Nature">
        <title>The Medicago genome provides insight into the evolution of rhizobial symbioses.</title>
        <authorList>
            <person name="Young N.D."/>
            <person name="Debelle F."/>
            <person name="Oldroyd G.E."/>
            <person name="Geurts R."/>
            <person name="Cannon S.B."/>
            <person name="Udvardi M.K."/>
            <person name="Benedito V.A."/>
            <person name="Mayer K.F."/>
            <person name="Gouzy J."/>
            <person name="Schoof H."/>
            <person name="Van de Peer Y."/>
            <person name="Proost S."/>
            <person name="Cook D.R."/>
            <person name="Meyers B.C."/>
            <person name="Spannagl M."/>
            <person name="Cheung F."/>
            <person name="De Mita S."/>
            <person name="Krishnakumar V."/>
            <person name="Gundlach H."/>
            <person name="Zhou S."/>
            <person name="Mudge J."/>
            <person name="Bharti A.K."/>
            <person name="Murray J.D."/>
            <person name="Naoumkina M.A."/>
            <person name="Rosen B."/>
            <person name="Silverstein K.A."/>
            <person name="Tang H."/>
            <person name="Rombauts S."/>
            <person name="Zhao P.X."/>
            <person name="Zhou P."/>
            <person name="Barbe V."/>
            <person name="Bardou P."/>
            <person name="Bechner M."/>
            <person name="Bellec A."/>
            <person name="Berger A."/>
            <person name="Berges H."/>
            <person name="Bidwell S."/>
            <person name="Bisseling T."/>
            <person name="Choisne N."/>
            <person name="Couloux A."/>
            <person name="Denny R."/>
            <person name="Deshpande S."/>
            <person name="Dai X."/>
            <person name="Doyle J.J."/>
            <person name="Dudez A.M."/>
            <person name="Farmer A.D."/>
            <person name="Fouteau S."/>
            <person name="Franken C."/>
            <person name="Gibelin C."/>
            <person name="Gish J."/>
            <person name="Goldstein S."/>
            <person name="Gonzalez A.J."/>
            <person name="Green P.J."/>
            <person name="Hallab A."/>
            <person name="Hartog M."/>
            <person name="Hua A."/>
            <person name="Humphray S.J."/>
            <person name="Jeong D.H."/>
            <person name="Jing Y."/>
            <person name="Jocker A."/>
            <person name="Kenton S.M."/>
            <person name="Kim D.J."/>
            <person name="Klee K."/>
            <person name="Lai H."/>
            <person name="Lang C."/>
            <person name="Lin S."/>
            <person name="Macmil S.L."/>
            <person name="Magdelenat G."/>
            <person name="Matthews L."/>
            <person name="McCorrison J."/>
            <person name="Monaghan E.L."/>
            <person name="Mun J.H."/>
            <person name="Najar F.Z."/>
            <person name="Nicholson C."/>
            <person name="Noirot C."/>
            <person name="O'Bleness M."/>
            <person name="Paule C.R."/>
            <person name="Poulain J."/>
            <person name="Prion F."/>
            <person name="Qin B."/>
            <person name="Qu C."/>
            <person name="Retzel E.F."/>
            <person name="Riddle C."/>
            <person name="Sallet E."/>
            <person name="Samain S."/>
            <person name="Samson N."/>
            <person name="Sanders I."/>
            <person name="Saurat O."/>
            <person name="Scarpelli C."/>
            <person name="Schiex T."/>
            <person name="Segurens B."/>
            <person name="Severin A.J."/>
            <person name="Sherrier D.J."/>
            <person name="Shi R."/>
            <person name="Sims S."/>
            <person name="Singer S.R."/>
            <person name="Sinharoy S."/>
            <person name="Sterck L."/>
            <person name="Viollet A."/>
            <person name="Wang B.B."/>
            <person name="Wang K."/>
            <person name="Wang M."/>
            <person name="Wang X."/>
            <person name="Warfsmann J."/>
            <person name="Weissenbach J."/>
            <person name="White D.D."/>
            <person name="White J.D."/>
            <person name="Wiley G.B."/>
            <person name="Wincker P."/>
            <person name="Xing Y."/>
            <person name="Yang L."/>
            <person name="Yao Z."/>
            <person name="Ying F."/>
            <person name="Zhai J."/>
            <person name="Zhou L."/>
            <person name="Zuber A."/>
            <person name="Denarie J."/>
            <person name="Dixon R.A."/>
            <person name="May G.D."/>
            <person name="Schwartz D.C."/>
            <person name="Rogers J."/>
            <person name="Quetier F."/>
            <person name="Town C.D."/>
            <person name="Roe B.A."/>
        </authorList>
    </citation>
    <scope>NUCLEOTIDE SEQUENCE [LARGE SCALE GENOMIC DNA]</scope>
    <source>
        <strain evidence="9">A17</strain>
        <strain evidence="12 13">cv. Jemalong A17</strain>
    </source>
</reference>
<reference evidence="14" key="7">
    <citation type="journal article" date="2018" name="Nat. Plants">
        <title>Whole-genome landscape of Medicago truncatula symbiotic genes.</title>
        <authorList>
            <person name="Pecrix Y."/>
            <person name="Staton S.E."/>
            <person name="Sallet E."/>
            <person name="Lelandais-Briere C."/>
            <person name="Moreau S."/>
            <person name="Carrere S."/>
            <person name="Blein T."/>
            <person name="Jardinaud M.F."/>
            <person name="Latrasse D."/>
            <person name="Zouine M."/>
            <person name="Zahm M."/>
            <person name="Kreplak J."/>
            <person name="Mayjonade B."/>
            <person name="Satge C."/>
            <person name="Perez M."/>
            <person name="Cauet S."/>
            <person name="Marande W."/>
            <person name="Chantry-Darmon C."/>
            <person name="Lopez-Roques C."/>
            <person name="Bouchez O."/>
            <person name="Berard A."/>
            <person name="Debelle F."/>
            <person name="Munos S."/>
            <person name="Bendahmane A."/>
            <person name="Berges H."/>
            <person name="Niebel A."/>
            <person name="Buitink J."/>
            <person name="Frugier F."/>
            <person name="Benhamed M."/>
            <person name="Crespi M."/>
            <person name="Gouzy J."/>
            <person name="Gamas P."/>
        </authorList>
    </citation>
    <scope>NUCLEOTIDE SEQUENCE [LARGE SCALE GENOMIC DNA]</scope>
    <source>
        <strain evidence="14">cv. Jemalong A17</strain>
    </source>
</reference>
<dbReference type="EnsemblPlants" id="AES80819">
    <property type="protein sequence ID" value="AES80819"/>
    <property type="gene ID" value="MTR_7g085310"/>
</dbReference>
<keyword evidence="11" id="KW-0560">Oxidoreductase</keyword>
<keyword evidence="2" id="KW-0813">Transport</keyword>
<gene>
    <name evidence="12" type="primary">11443121</name>
    <name evidence="9" type="ordered locus">MTR_7g085310</name>
    <name evidence="8" type="ORF">MtrDRAFT_AC167711g31v2</name>
    <name evidence="11" type="ORF">MtrunA17_Chr7g0253051</name>
</gene>
<dbReference type="OrthoDB" id="2121326at2759"/>
<accession>A2Q5R3</accession>
<sequence length="286" mass="32254">MAETLIKTSLVSSWHGNRNQQRQRVSMVPRTCSFNTGVKSFPSLKLKSQLHRSSSSFSSEFHGKKAIFRVNRSTPKRVNSQFSVSAAPKMTLRVGKVQKWWEKGHQPNMREVTSAQDLVDSLLNAGDKLVIVDFFSPGCGGCKALHPKICQFAEMNPDVEFLQVNYEEHKSMCYSLNVHVLPFFRFYRGAQGRVCSFSCTNATIKKFRDALAKHTPDRCSLEPTKGLEEKELIALSENRDLNFTYTPKPSQPVHTPANEEVATEAVPSLTSKSEVSKERPLVTAWR</sequence>
<evidence type="ECO:0000313" key="14">
    <source>
        <dbReference type="Proteomes" id="UP000265566"/>
    </source>
</evidence>
<evidence type="ECO:0000313" key="12">
    <source>
        <dbReference type="EnsemblPlants" id="AES80819"/>
    </source>
</evidence>
<dbReference type="SUPFAM" id="SSF52833">
    <property type="entry name" value="Thioredoxin-like"/>
    <property type="match status" value="1"/>
</dbReference>
<reference evidence="9 13" key="5">
    <citation type="journal article" date="2014" name="BMC Genomics">
        <title>An improved genome release (version Mt4.0) for the model legume Medicago truncatula.</title>
        <authorList>
            <person name="Tang H."/>
            <person name="Krishnakumar V."/>
            <person name="Bidwell S."/>
            <person name="Rosen B."/>
            <person name="Chan A."/>
            <person name="Zhou S."/>
            <person name="Gentzbittel L."/>
            <person name="Childs K.L."/>
            <person name="Yandell M."/>
            <person name="Gundlach H."/>
            <person name="Mayer K.F."/>
            <person name="Schwartz D.C."/>
            <person name="Town C.D."/>
        </authorList>
    </citation>
    <scope>GENOME REANNOTATION</scope>
    <source>
        <strain evidence="12 13">cv. Jemalong A17</strain>
    </source>
</reference>
<dbReference type="FunFam" id="3.40.30.10:FF:000199">
    <property type="entry name" value="Thioredoxin-like 1-2, chloroplastic"/>
    <property type="match status" value="1"/>
</dbReference>
<comment type="similarity">
    <text evidence="1">Belongs to the thioredoxin family.</text>
</comment>
<dbReference type="Proteomes" id="UP000265566">
    <property type="component" value="Chromosome 7"/>
</dbReference>
<dbReference type="OMA" id="NSDFHGR"/>
<dbReference type="Gene3D" id="3.40.30.10">
    <property type="entry name" value="Glutaredoxin"/>
    <property type="match status" value="1"/>
</dbReference>
<reference evidence="8" key="1">
    <citation type="submission" date="2005-09" db="EMBL/GenBank/DDBJ databases">
        <authorList>
            <person name="Town C.D."/>
        </authorList>
    </citation>
    <scope>NUCLEOTIDE SEQUENCE</scope>
</reference>
<evidence type="ECO:0000313" key="11">
    <source>
        <dbReference type="EMBL" id="RHN47443.1"/>
    </source>
</evidence>
<dbReference type="PROSITE" id="PS51352">
    <property type="entry name" value="THIOREDOXIN_2"/>
    <property type="match status" value="1"/>
</dbReference>
<dbReference type="EMBL" id="AC167711">
    <property type="protein sequence ID" value="ABN09825.1"/>
    <property type="molecule type" value="Genomic_DNA"/>
</dbReference>
<reference evidence="12" key="6">
    <citation type="submission" date="2015-04" db="UniProtKB">
        <authorList>
            <consortium name="EnsemblPlants"/>
        </authorList>
    </citation>
    <scope>IDENTIFICATION</scope>
    <source>
        <strain evidence="12">cv. Jemalong A17</strain>
    </source>
</reference>
<keyword evidence="3" id="KW-0249">Electron transport</keyword>
<keyword evidence="4" id="KW-1015">Disulfide bond</keyword>
<dbReference type="eggNOG" id="KOG0907">
    <property type="taxonomic scope" value="Eukaryota"/>
</dbReference>
<evidence type="ECO:0000256" key="4">
    <source>
        <dbReference type="ARBA" id="ARBA00023157"/>
    </source>
</evidence>
<dbReference type="CDD" id="cd02947">
    <property type="entry name" value="TRX_family"/>
    <property type="match status" value="1"/>
</dbReference>
<dbReference type="PANTHER" id="PTHR43601">
    <property type="entry name" value="THIOREDOXIN, MITOCHONDRIAL"/>
    <property type="match status" value="1"/>
</dbReference>
<evidence type="ECO:0000313" key="13">
    <source>
        <dbReference type="Proteomes" id="UP000002051"/>
    </source>
</evidence>
<reference evidence="11" key="8">
    <citation type="journal article" date="2018" name="Nat. Plants">
        <title>Whole-genome landscape of Medicago truncatula symbiotic genes.</title>
        <authorList>
            <person name="Pecrix Y."/>
            <person name="Gamas P."/>
            <person name="Carrere S."/>
        </authorList>
    </citation>
    <scope>NUCLEOTIDE SEQUENCE</scope>
    <source>
        <tissue evidence="11">Leaves</tissue>
    </source>
</reference>
<dbReference type="EC" id="1.6.5.4" evidence="11"/>
<keyword evidence="13" id="KW-1185">Reference proteome</keyword>
<dbReference type="EMBL" id="BT135379">
    <property type="protein sequence ID" value="AFK35174.1"/>
    <property type="molecule type" value="mRNA"/>
</dbReference>
<dbReference type="InterPro" id="IPR013766">
    <property type="entry name" value="Thioredoxin_domain"/>
</dbReference>
<evidence type="ECO:0000313" key="8">
    <source>
        <dbReference type="EMBL" id="ABN09825.1"/>
    </source>
</evidence>
<dbReference type="STRING" id="3880.A2Q5R3"/>
<evidence type="ECO:0000313" key="10">
    <source>
        <dbReference type="EMBL" id="AFK35174.1"/>
    </source>
</evidence>
<dbReference type="GO" id="GO:0009507">
    <property type="term" value="C:chloroplast"/>
    <property type="evidence" value="ECO:0000318"/>
    <property type="project" value="GO_Central"/>
</dbReference>
<feature type="region of interest" description="Disordered" evidence="6">
    <location>
        <begin position="244"/>
        <end position="286"/>
    </location>
</feature>
<dbReference type="EMBL" id="PSQE01000007">
    <property type="protein sequence ID" value="RHN47443.1"/>
    <property type="molecule type" value="Genomic_DNA"/>
</dbReference>
<dbReference type="EMBL" id="CM001223">
    <property type="protein sequence ID" value="AES80819.1"/>
    <property type="molecule type" value="Genomic_DNA"/>
</dbReference>
<dbReference type="HOGENOM" id="CLU_055041_3_0_1"/>
<reference evidence="10" key="4">
    <citation type="submission" date="2012-05" db="EMBL/GenBank/DDBJ databases">
        <authorList>
            <person name="Krishnakumar V."/>
            <person name="Cheung F."/>
            <person name="Xiao Y."/>
            <person name="Chan A."/>
            <person name="Moskal W.A."/>
            <person name="Town C.D."/>
        </authorList>
    </citation>
    <scope>NUCLEOTIDE SEQUENCE</scope>
</reference>
<reference evidence="8" key="2">
    <citation type="submission" date="2007-03" db="EMBL/GenBank/DDBJ databases">
        <authorList>
            <consortium name="The International Medicago Genome Annotation Group"/>
        </authorList>
    </citation>
    <scope>NUCLEOTIDE SEQUENCE</scope>
</reference>
<evidence type="ECO:0000259" key="7">
    <source>
        <dbReference type="PROSITE" id="PS51352"/>
    </source>
</evidence>
<dbReference type="KEGG" id="mtr:11443121"/>
<evidence type="ECO:0000313" key="9">
    <source>
        <dbReference type="EMBL" id="AES80819.1"/>
    </source>
</evidence>
<proteinExistence type="evidence at transcript level"/>
<evidence type="ECO:0000256" key="6">
    <source>
        <dbReference type="SAM" id="MobiDB-lite"/>
    </source>
</evidence>
<dbReference type="PANTHER" id="PTHR43601:SF9">
    <property type="entry name" value="THIOREDOXIN-LIKE 1-1, CHLOROPLASTIC"/>
    <property type="match status" value="1"/>
</dbReference>
<dbReference type="GO" id="GO:0016656">
    <property type="term" value="F:monodehydroascorbate reductase (NADH) activity"/>
    <property type="evidence" value="ECO:0007669"/>
    <property type="project" value="UniProtKB-EC"/>
</dbReference>
<dbReference type="Proteomes" id="UP000002051">
    <property type="component" value="Unassembled WGS sequence"/>
</dbReference>
<evidence type="ECO:0000256" key="1">
    <source>
        <dbReference type="ARBA" id="ARBA00008987"/>
    </source>
</evidence>
<dbReference type="Pfam" id="PF00085">
    <property type="entry name" value="Thioredoxin"/>
    <property type="match status" value="1"/>
</dbReference>
<dbReference type="ExpressionAtlas" id="A2Q5R3">
    <property type="expression patterns" value="differential"/>
</dbReference>
<dbReference type="PaxDb" id="3880-AES80819"/>
<dbReference type="AlphaFoldDB" id="A2Q5R3"/>
<name>A2Q5R3_MEDTR</name>
<dbReference type="GO" id="GO:0045454">
    <property type="term" value="P:cell redox homeostasis"/>
    <property type="evidence" value="ECO:0000318"/>
    <property type="project" value="GO_Central"/>
</dbReference>
<dbReference type="Gramene" id="rna42046">
    <property type="protein sequence ID" value="RHN47443.1"/>
    <property type="gene ID" value="gene42046"/>
</dbReference>
<keyword evidence="5" id="KW-0676">Redox-active center</keyword>
<evidence type="ECO:0000256" key="3">
    <source>
        <dbReference type="ARBA" id="ARBA00022982"/>
    </source>
</evidence>
<evidence type="ECO:0000256" key="2">
    <source>
        <dbReference type="ARBA" id="ARBA00022448"/>
    </source>
</evidence>
<protein>
    <submittedName>
        <fullName evidence="11">Putative monodehydroascorbate reductase (NADH)</fullName>
        <ecNumber evidence="11">1.6.5.4</ecNumber>
    </submittedName>
    <submittedName>
        <fullName evidence="8">Thioredoxin domain 2; Thioredoxin fold</fullName>
    </submittedName>
    <submittedName>
        <fullName evidence="9">Thioredoxin-like protein 1-1</fullName>
    </submittedName>
</protein>
<organism evidence="8">
    <name type="scientific">Medicago truncatula</name>
    <name type="common">Barrel medic</name>
    <name type="synonym">Medicago tribuloides</name>
    <dbReference type="NCBI Taxonomy" id="3880"/>
    <lineage>
        <taxon>Eukaryota</taxon>
        <taxon>Viridiplantae</taxon>
        <taxon>Streptophyta</taxon>
        <taxon>Embryophyta</taxon>
        <taxon>Tracheophyta</taxon>
        <taxon>Spermatophyta</taxon>
        <taxon>Magnoliopsida</taxon>
        <taxon>eudicotyledons</taxon>
        <taxon>Gunneridae</taxon>
        <taxon>Pentapetalae</taxon>
        <taxon>rosids</taxon>
        <taxon>fabids</taxon>
        <taxon>Fabales</taxon>
        <taxon>Fabaceae</taxon>
        <taxon>Papilionoideae</taxon>
        <taxon>50 kb inversion clade</taxon>
        <taxon>NPAAA clade</taxon>
        <taxon>Hologalegina</taxon>
        <taxon>IRL clade</taxon>
        <taxon>Trifolieae</taxon>
        <taxon>Medicago</taxon>
    </lineage>
</organism>
<dbReference type="InterPro" id="IPR036249">
    <property type="entry name" value="Thioredoxin-like_sf"/>
</dbReference>
<feature type="domain" description="Thioredoxin" evidence="7">
    <location>
        <begin position="81"/>
        <end position="216"/>
    </location>
</feature>
<evidence type="ECO:0000256" key="5">
    <source>
        <dbReference type="ARBA" id="ARBA00023284"/>
    </source>
</evidence>